<keyword evidence="2" id="KW-1185">Reference proteome</keyword>
<evidence type="ECO:0000313" key="2">
    <source>
        <dbReference type="Proteomes" id="UP001331515"/>
    </source>
</evidence>
<name>A0AAN8CRM6_CHAGU</name>
<reference evidence="1 2" key="1">
    <citation type="journal article" date="2023" name="Mol. Biol. Evol.">
        <title>Genomics of Secondarily Temperate Adaptation in the Only Non-Antarctic Icefish.</title>
        <authorList>
            <person name="Rivera-Colon A.G."/>
            <person name="Rayamajhi N."/>
            <person name="Minhas B.F."/>
            <person name="Madrigal G."/>
            <person name="Bilyk K.T."/>
            <person name="Yoon V."/>
            <person name="Hune M."/>
            <person name="Gregory S."/>
            <person name="Cheng C.H.C."/>
            <person name="Catchen J.M."/>
        </authorList>
    </citation>
    <scope>NUCLEOTIDE SEQUENCE [LARGE SCALE GENOMIC DNA]</scope>
    <source>
        <tissue evidence="1">White muscle</tissue>
    </source>
</reference>
<sequence length="98" mass="11075">MLPQRKEITEGRRGALNWRSVGRQHRLALRCDLHPDPSGRLARCRRRTDRSDRGEAAKRLRCSDVSLLLKHGGIPSDRLRGDSSADTAWLICSEQASN</sequence>
<organism evidence="1 2">
    <name type="scientific">Champsocephalus gunnari</name>
    <name type="common">Mackerel icefish</name>
    <dbReference type="NCBI Taxonomy" id="52237"/>
    <lineage>
        <taxon>Eukaryota</taxon>
        <taxon>Metazoa</taxon>
        <taxon>Chordata</taxon>
        <taxon>Craniata</taxon>
        <taxon>Vertebrata</taxon>
        <taxon>Euteleostomi</taxon>
        <taxon>Actinopterygii</taxon>
        <taxon>Neopterygii</taxon>
        <taxon>Teleostei</taxon>
        <taxon>Neoteleostei</taxon>
        <taxon>Acanthomorphata</taxon>
        <taxon>Eupercaria</taxon>
        <taxon>Perciformes</taxon>
        <taxon>Notothenioidei</taxon>
        <taxon>Channichthyidae</taxon>
        <taxon>Champsocephalus</taxon>
    </lineage>
</organism>
<proteinExistence type="predicted"/>
<gene>
    <name evidence="1" type="ORF">CgunFtcFv8_016981</name>
</gene>
<evidence type="ECO:0000313" key="1">
    <source>
        <dbReference type="EMBL" id="KAK5908967.1"/>
    </source>
</evidence>
<protein>
    <submittedName>
        <fullName evidence="1">Uncharacterized protein</fullName>
    </submittedName>
</protein>
<dbReference type="Proteomes" id="UP001331515">
    <property type="component" value="Unassembled WGS sequence"/>
</dbReference>
<dbReference type="AlphaFoldDB" id="A0AAN8CRM6"/>
<dbReference type="EMBL" id="JAURVH010001529">
    <property type="protein sequence ID" value="KAK5908967.1"/>
    <property type="molecule type" value="Genomic_DNA"/>
</dbReference>
<comment type="caution">
    <text evidence="1">The sequence shown here is derived from an EMBL/GenBank/DDBJ whole genome shotgun (WGS) entry which is preliminary data.</text>
</comment>
<accession>A0AAN8CRM6</accession>